<sequence length="104" mass="11874">MTITFSHRVIRRPETLSLIGCSKTTLHYLQKQRLFVKPINIGQRAVGYLEHEVQAIIAARAANQSDSEIRFLVEKLEETRTHSANAFLKSVVQYSLTEKKEFAA</sequence>
<gene>
    <name evidence="1" type="primary">alpA</name>
    <name evidence="1" type="ordered locus">GNIT_1609</name>
</gene>
<evidence type="ECO:0000313" key="2">
    <source>
        <dbReference type="Proteomes" id="UP000009282"/>
    </source>
</evidence>
<dbReference type="OrthoDB" id="8455288at2"/>
<name>G4QH95_GLANF</name>
<dbReference type="Pfam" id="PF05930">
    <property type="entry name" value="Phage_AlpA"/>
    <property type="match status" value="1"/>
</dbReference>
<accession>G4QH95</accession>
<dbReference type="RefSeq" id="WP_014108600.1">
    <property type="nucleotide sequence ID" value="NC_016041.1"/>
</dbReference>
<dbReference type="HOGENOM" id="CLU_140176_5_0_6"/>
<dbReference type="Proteomes" id="UP000009282">
    <property type="component" value="Chromosome"/>
</dbReference>
<dbReference type="AlphaFoldDB" id="G4QH95"/>
<dbReference type="STRING" id="1085623.GNIT_1609"/>
<evidence type="ECO:0000313" key="1">
    <source>
        <dbReference type="EMBL" id="AEP29726.1"/>
    </source>
</evidence>
<dbReference type="InterPro" id="IPR010260">
    <property type="entry name" value="AlpA"/>
</dbReference>
<proteinExistence type="predicted"/>
<reference evidence="1 2" key="1">
    <citation type="journal article" date="2011" name="J. Bacteriol.">
        <title>Complete genome sequence of seawater bacterium Glaciecola nitratireducens FR1064T.</title>
        <authorList>
            <person name="Bian F."/>
            <person name="Qin Q.L."/>
            <person name="Xie B.B."/>
            <person name="Shu Y.L."/>
            <person name="Zhang X.Y."/>
            <person name="Yu Y."/>
            <person name="Chen B."/>
            <person name="Chen X.L."/>
            <person name="Zhou B.C."/>
            <person name="Zhang Y.Z."/>
        </authorList>
    </citation>
    <scope>NUCLEOTIDE SEQUENCE [LARGE SCALE GENOMIC DNA]</scope>
    <source>
        <strain evidence="2">JCM 12485 / KCTC 12276 / FR1064</strain>
    </source>
</reference>
<dbReference type="eggNOG" id="COG3311">
    <property type="taxonomic scope" value="Bacteria"/>
</dbReference>
<dbReference type="KEGG" id="gni:GNIT_1609"/>
<organism evidence="1 2">
    <name type="scientific">Glaciecola nitratireducens (strain JCM 12485 / KCTC 12276 / FR1064)</name>
    <dbReference type="NCBI Taxonomy" id="1085623"/>
    <lineage>
        <taxon>Bacteria</taxon>
        <taxon>Pseudomonadati</taxon>
        <taxon>Pseudomonadota</taxon>
        <taxon>Gammaproteobacteria</taxon>
        <taxon>Alteromonadales</taxon>
        <taxon>Alteromonadaceae</taxon>
        <taxon>Brumicola</taxon>
    </lineage>
</organism>
<protein>
    <submittedName>
        <fullName evidence="1">Phage transcriptional regulator, AlpA</fullName>
    </submittedName>
</protein>
<dbReference type="EMBL" id="CP003060">
    <property type="protein sequence ID" value="AEP29726.1"/>
    <property type="molecule type" value="Genomic_DNA"/>
</dbReference>
<keyword evidence="2" id="KW-1185">Reference proteome</keyword>